<comment type="caution">
    <text evidence="1">The sequence shown here is derived from an EMBL/GenBank/DDBJ whole genome shotgun (WGS) entry which is preliminary data.</text>
</comment>
<dbReference type="EMBL" id="MLJW01000266">
    <property type="protein sequence ID" value="OIQ91202.1"/>
    <property type="molecule type" value="Genomic_DNA"/>
</dbReference>
<reference evidence="1" key="1">
    <citation type="submission" date="2016-10" db="EMBL/GenBank/DDBJ databases">
        <title>Sequence of Gallionella enrichment culture.</title>
        <authorList>
            <person name="Poehlein A."/>
            <person name="Muehling M."/>
            <person name="Daniel R."/>
        </authorList>
    </citation>
    <scope>NUCLEOTIDE SEQUENCE</scope>
</reference>
<dbReference type="InterPro" id="IPR011051">
    <property type="entry name" value="RmlC_Cupin_sf"/>
</dbReference>
<accession>A0A1J5R730</accession>
<name>A0A1J5R730_9ZZZZ</name>
<dbReference type="InterPro" id="IPR014710">
    <property type="entry name" value="RmlC-like_jellyroll"/>
</dbReference>
<evidence type="ECO:0000313" key="1">
    <source>
        <dbReference type="EMBL" id="OIQ91202.1"/>
    </source>
</evidence>
<gene>
    <name evidence="1" type="ORF">GALL_268640</name>
</gene>
<proteinExistence type="predicted"/>
<protein>
    <submittedName>
        <fullName evidence="1">Cupin domain protein</fullName>
    </submittedName>
</protein>
<organism evidence="1">
    <name type="scientific">mine drainage metagenome</name>
    <dbReference type="NCBI Taxonomy" id="410659"/>
    <lineage>
        <taxon>unclassified sequences</taxon>
        <taxon>metagenomes</taxon>
        <taxon>ecological metagenomes</taxon>
    </lineage>
</organism>
<dbReference type="Gene3D" id="2.60.120.10">
    <property type="entry name" value="Jelly Rolls"/>
    <property type="match status" value="2"/>
</dbReference>
<sequence length="364" mass="40406">MSEAPTPNLMRDPYLEWVQREDLTVVEDFGVDLFAVPLKPWARYEADGAAVHLKGRGDFISMFVLGIDPGKATAPQRHLYEEVIYVLSGHGSTSIASSDGRKHSFEWGPGSLFAIPLNAQYRHFNGSGSAGAKIVCTTNLPAVLNMFHNDEFVFSNPWNFSERMGGDKYFIGEGDFIPVRPGNHLWETNFVPDLGAIELKDWAERGAGGKNIMFVLADGTMHAHISEMPVGTYKKGHRHAADFHVMCVTGQGYSLLWYEGDQEFVRVDWQHGTVFAPPDQMFHQHFNTGASPARYLATAFGSSRYPFTESKRKSLFGGVSTSVKKGGAQIEYEDQSPRIAQLYAEATQKTGVKVNMSQFNIPLA</sequence>
<dbReference type="SUPFAM" id="SSF51182">
    <property type="entry name" value="RmlC-like cupins"/>
    <property type="match status" value="1"/>
</dbReference>
<dbReference type="AlphaFoldDB" id="A0A1J5R730"/>